<protein>
    <submittedName>
        <fullName evidence="2">Probable membrane protein Cj0124c</fullName>
    </submittedName>
</protein>
<reference evidence="2" key="1">
    <citation type="submission" date="2016-10" db="EMBL/GenBank/DDBJ databases">
        <authorList>
            <person name="de Groot N.N."/>
        </authorList>
    </citation>
    <scope>NUCLEOTIDE SEQUENCE</scope>
</reference>
<evidence type="ECO:0000313" key="2">
    <source>
        <dbReference type="EMBL" id="SFV75185.1"/>
    </source>
</evidence>
<keyword evidence="1" id="KW-0472">Membrane</keyword>
<proteinExistence type="predicted"/>
<sequence>MNIKRYTVASAILITLVGWYVYAYVSQETLSLEFFGIVLPPLSLAVWIILPMILLYIFSVLHMAFHSIFGNFKLRKYEKDSQKIADVIIEAYLGKKDRHHSFQTEGCRVVGDLIDHSKVTIDESISSIEIENDKIKKVIQLIQDIQDGKVADLEPYHLDVSNELVIQNNHNKYKNGVLKVEDILNNTTNYDEALVKEVYCDFAKTAPLAKLEKYKEFMTKEALFNILARLNTEENKVEASVLELISFIKSLELSSKDYIEISKSLANAISPEDRIRLFELLSEDVEKAMEAYLYTLFDLEMNSMAAEILENSQPDEFVKFKAYFALKDANKNFDINLFI</sequence>
<keyword evidence="1" id="KW-1133">Transmembrane helix</keyword>
<dbReference type="EMBL" id="FPHP01000019">
    <property type="protein sequence ID" value="SFV75185.1"/>
    <property type="molecule type" value="Genomic_DNA"/>
</dbReference>
<evidence type="ECO:0000256" key="1">
    <source>
        <dbReference type="SAM" id="Phobius"/>
    </source>
</evidence>
<name>A0A1W1D3H4_9ZZZZ</name>
<feature type="transmembrane region" description="Helical" evidence="1">
    <location>
        <begin position="47"/>
        <end position="69"/>
    </location>
</feature>
<keyword evidence="1" id="KW-0812">Transmembrane</keyword>
<accession>A0A1W1D3H4</accession>
<dbReference type="AlphaFoldDB" id="A0A1W1D3H4"/>
<organism evidence="2">
    <name type="scientific">hydrothermal vent metagenome</name>
    <dbReference type="NCBI Taxonomy" id="652676"/>
    <lineage>
        <taxon>unclassified sequences</taxon>
        <taxon>metagenomes</taxon>
        <taxon>ecological metagenomes</taxon>
    </lineage>
</organism>
<gene>
    <name evidence="2" type="ORF">MNB_SM-3-901</name>
</gene>